<dbReference type="Proteomes" id="UP000643701">
    <property type="component" value="Unassembled WGS sequence"/>
</dbReference>
<dbReference type="InterPro" id="IPR002579">
    <property type="entry name" value="Met_Sox_Rdtase_MsrB_dom"/>
</dbReference>
<accession>A0A967E6B5</accession>
<dbReference type="EMBL" id="JAANAS010000039">
    <property type="protein sequence ID" value="NGZ89586.1"/>
    <property type="molecule type" value="Genomic_DNA"/>
</dbReference>
<evidence type="ECO:0000313" key="9">
    <source>
        <dbReference type="EMBL" id="NGZ89586.1"/>
    </source>
</evidence>
<evidence type="ECO:0000256" key="2">
    <source>
        <dbReference type="ARBA" id="ARBA00007174"/>
    </source>
</evidence>
<evidence type="ECO:0000256" key="7">
    <source>
        <dbReference type="ARBA" id="ARBA00048488"/>
    </source>
</evidence>
<dbReference type="GO" id="GO:0006979">
    <property type="term" value="P:response to oxidative stress"/>
    <property type="evidence" value="ECO:0007669"/>
    <property type="project" value="InterPro"/>
</dbReference>
<name>A0A967E6B5_9FLAO</name>
<organism evidence="9 10">
    <name type="scientific">Psychroflexus maritimus</name>
    <dbReference type="NCBI Taxonomy" id="2714865"/>
    <lineage>
        <taxon>Bacteria</taxon>
        <taxon>Pseudomonadati</taxon>
        <taxon>Bacteroidota</taxon>
        <taxon>Flavobacteriia</taxon>
        <taxon>Flavobacteriales</taxon>
        <taxon>Flavobacteriaceae</taxon>
        <taxon>Psychroflexus</taxon>
    </lineage>
</organism>
<dbReference type="NCBIfam" id="TIGR00357">
    <property type="entry name" value="peptide-methionine (R)-S-oxide reductase MsrB"/>
    <property type="match status" value="1"/>
</dbReference>
<dbReference type="SUPFAM" id="SSF51316">
    <property type="entry name" value="Mss4-like"/>
    <property type="match status" value="1"/>
</dbReference>
<evidence type="ECO:0000256" key="3">
    <source>
        <dbReference type="ARBA" id="ARBA00012499"/>
    </source>
</evidence>
<sequence length="129" mass="14797">MRNFNDKDLKEKLSKLEFNVMRKAHTERPFTGEYNTHFKEGTYHCKVCETPLFTSNSKFDSGCGWPSFDESKEGAIEYKMDQSLGMQRVEILCSTCKSHLGHIFDDGPTKTGKRYCVNSVCLDFNSKST</sequence>
<evidence type="ECO:0000313" key="10">
    <source>
        <dbReference type="Proteomes" id="UP000643701"/>
    </source>
</evidence>
<dbReference type="GO" id="GO:0033743">
    <property type="term" value="F:peptide-methionine (R)-S-oxide reductase activity"/>
    <property type="evidence" value="ECO:0007669"/>
    <property type="project" value="UniProtKB-EC"/>
</dbReference>
<comment type="cofactor">
    <cofactor evidence="1">
        <name>Zn(2+)</name>
        <dbReference type="ChEBI" id="CHEBI:29105"/>
    </cofactor>
</comment>
<dbReference type="Pfam" id="PF01641">
    <property type="entry name" value="SelR"/>
    <property type="match status" value="1"/>
</dbReference>
<keyword evidence="4" id="KW-0479">Metal-binding</keyword>
<dbReference type="Gene3D" id="2.170.150.20">
    <property type="entry name" value="Peptide methionine sulfoxide reductase"/>
    <property type="match status" value="1"/>
</dbReference>
<evidence type="ECO:0000256" key="1">
    <source>
        <dbReference type="ARBA" id="ARBA00001947"/>
    </source>
</evidence>
<dbReference type="RefSeq" id="WP_166399849.1">
    <property type="nucleotide sequence ID" value="NZ_JAANAS010000039.1"/>
</dbReference>
<dbReference type="GO" id="GO:0005737">
    <property type="term" value="C:cytoplasm"/>
    <property type="evidence" value="ECO:0007669"/>
    <property type="project" value="TreeGrafter"/>
</dbReference>
<reference evidence="9" key="1">
    <citation type="submission" date="2020-03" db="EMBL/GenBank/DDBJ databases">
        <title>Psychroflexus Maritimus sp. nov., isolate from marine sediment.</title>
        <authorList>
            <person name="Zhong Y.-L."/>
        </authorList>
    </citation>
    <scope>NUCLEOTIDE SEQUENCE</scope>
    <source>
        <strain evidence="9">C1</strain>
    </source>
</reference>
<dbReference type="PANTHER" id="PTHR10173:SF52">
    <property type="entry name" value="METHIONINE-R-SULFOXIDE REDUCTASE B1"/>
    <property type="match status" value="1"/>
</dbReference>
<comment type="caution">
    <text evidence="9">The sequence shown here is derived from an EMBL/GenBank/DDBJ whole genome shotgun (WGS) entry which is preliminary data.</text>
</comment>
<dbReference type="GO" id="GO:0046872">
    <property type="term" value="F:metal ion binding"/>
    <property type="evidence" value="ECO:0007669"/>
    <property type="project" value="UniProtKB-KW"/>
</dbReference>
<dbReference type="PANTHER" id="PTHR10173">
    <property type="entry name" value="METHIONINE SULFOXIDE REDUCTASE"/>
    <property type="match status" value="1"/>
</dbReference>
<comment type="catalytic activity">
    <reaction evidence="7">
        <text>L-methionyl-[protein] + [thioredoxin]-disulfide + H2O = L-methionyl-(R)-S-oxide-[protein] + [thioredoxin]-dithiol</text>
        <dbReference type="Rhea" id="RHEA:24164"/>
        <dbReference type="Rhea" id="RHEA-COMP:10698"/>
        <dbReference type="Rhea" id="RHEA-COMP:10700"/>
        <dbReference type="Rhea" id="RHEA-COMP:12313"/>
        <dbReference type="Rhea" id="RHEA-COMP:12314"/>
        <dbReference type="ChEBI" id="CHEBI:15377"/>
        <dbReference type="ChEBI" id="CHEBI:16044"/>
        <dbReference type="ChEBI" id="CHEBI:29950"/>
        <dbReference type="ChEBI" id="CHEBI:45764"/>
        <dbReference type="ChEBI" id="CHEBI:50058"/>
        <dbReference type="EC" id="1.8.4.12"/>
    </reaction>
</comment>
<gene>
    <name evidence="9" type="primary">msrB</name>
    <name evidence="9" type="ORF">G7034_04895</name>
</gene>
<dbReference type="InterPro" id="IPR011057">
    <property type="entry name" value="Mss4-like_sf"/>
</dbReference>
<comment type="similarity">
    <text evidence="2">Belongs to the MsrB Met sulfoxide reductase family.</text>
</comment>
<keyword evidence="6 9" id="KW-0560">Oxidoreductase</keyword>
<dbReference type="AlphaFoldDB" id="A0A967E6B5"/>
<evidence type="ECO:0000256" key="4">
    <source>
        <dbReference type="ARBA" id="ARBA00022723"/>
    </source>
</evidence>
<feature type="domain" description="MsrB" evidence="8">
    <location>
        <begin position="6"/>
        <end position="127"/>
    </location>
</feature>
<evidence type="ECO:0000256" key="5">
    <source>
        <dbReference type="ARBA" id="ARBA00022833"/>
    </source>
</evidence>
<dbReference type="EC" id="1.8.4.12" evidence="3"/>
<evidence type="ECO:0000259" key="8">
    <source>
        <dbReference type="PROSITE" id="PS51790"/>
    </source>
</evidence>
<keyword evidence="5" id="KW-0862">Zinc</keyword>
<keyword evidence="10" id="KW-1185">Reference proteome</keyword>
<dbReference type="GO" id="GO:0030091">
    <property type="term" value="P:protein repair"/>
    <property type="evidence" value="ECO:0007669"/>
    <property type="project" value="InterPro"/>
</dbReference>
<dbReference type="PROSITE" id="PS51790">
    <property type="entry name" value="MSRB"/>
    <property type="match status" value="1"/>
</dbReference>
<protein>
    <recommendedName>
        <fullName evidence="3">peptide-methionine (R)-S-oxide reductase</fullName>
        <ecNumber evidence="3">1.8.4.12</ecNumber>
    </recommendedName>
</protein>
<evidence type="ECO:0000256" key="6">
    <source>
        <dbReference type="ARBA" id="ARBA00023002"/>
    </source>
</evidence>
<proteinExistence type="inferred from homology"/>
<dbReference type="InterPro" id="IPR028427">
    <property type="entry name" value="Met_Sox_Rdtase_MsrB"/>
</dbReference>
<dbReference type="FunFam" id="2.170.150.20:FF:000001">
    <property type="entry name" value="Peptide methionine sulfoxide reductase MsrB"/>
    <property type="match status" value="1"/>
</dbReference>